<dbReference type="OrthoDB" id="1708329at2"/>
<comment type="caution">
    <text evidence="1">The sequence shown here is derived from an EMBL/GenBank/DDBJ whole genome shotgun (WGS) entry which is preliminary data.</text>
</comment>
<accession>A0A9X2MIZ6</accession>
<name>A0A9X2MIZ6_9FIRM</name>
<evidence type="ECO:0000313" key="1">
    <source>
        <dbReference type="EMBL" id="MCR2044589.1"/>
    </source>
</evidence>
<evidence type="ECO:0000313" key="2">
    <source>
        <dbReference type="Proteomes" id="UP001142078"/>
    </source>
</evidence>
<dbReference type="RefSeq" id="WP_147524961.1">
    <property type="nucleotide sequence ID" value="NZ_CABKTM010000007.1"/>
</dbReference>
<sequence length="43" mass="5206">MVKYFDLAAARLAGFEYYNKERIHSSLEYITLHQWQDNARRIS</sequence>
<organism evidence="1 2">
    <name type="scientific">Anaerosalibacter massiliensis</name>
    <dbReference type="NCBI Taxonomy" id="1347392"/>
    <lineage>
        <taxon>Bacteria</taxon>
        <taxon>Bacillati</taxon>
        <taxon>Bacillota</taxon>
        <taxon>Tissierellia</taxon>
        <taxon>Tissierellales</taxon>
        <taxon>Sporanaerobacteraceae</taxon>
        <taxon>Anaerosalibacter</taxon>
    </lineage>
</organism>
<proteinExistence type="predicted"/>
<gene>
    <name evidence="1" type="ORF">NSA23_10750</name>
</gene>
<dbReference type="EMBL" id="JANJZL010000007">
    <property type="protein sequence ID" value="MCR2044589.1"/>
    <property type="molecule type" value="Genomic_DNA"/>
</dbReference>
<dbReference type="Proteomes" id="UP001142078">
    <property type="component" value="Unassembled WGS sequence"/>
</dbReference>
<protein>
    <submittedName>
        <fullName evidence="1">Uncharacterized protein</fullName>
    </submittedName>
</protein>
<reference evidence="1" key="1">
    <citation type="submission" date="2022-07" db="EMBL/GenBank/DDBJ databases">
        <title>Enhanced cultured diversity of the mouse gut microbiota enables custom-made synthetic communities.</title>
        <authorList>
            <person name="Afrizal A."/>
        </authorList>
    </citation>
    <scope>NUCLEOTIDE SEQUENCE</scope>
    <source>
        <strain evidence="1">DSM 29482</strain>
    </source>
</reference>
<dbReference type="AlphaFoldDB" id="A0A9X2MIZ6"/>
<keyword evidence="2" id="KW-1185">Reference proteome</keyword>